<evidence type="ECO:0000313" key="10">
    <source>
        <dbReference type="Proteomes" id="UP000036403"/>
    </source>
</evidence>
<dbReference type="GO" id="GO:0006364">
    <property type="term" value="P:rRNA processing"/>
    <property type="evidence" value="ECO:0007669"/>
    <property type="project" value="UniProtKB-KW"/>
</dbReference>
<dbReference type="InterPro" id="IPR011047">
    <property type="entry name" value="Quinoprotein_ADH-like_sf"/>
</dbReference>
<gene>
    <name evidence="9" type="ORF">RF55_11552</name>
</gene>
<dbReference type="Gene3D" id="2.130.10.10">
    <property type="entry name" value="YVTN repeat-like/Quinoprotein amine dehydrogenase"/>
    <property type="match status" value="2"/>
</dbReference>
<evidence type="ECO:0000256" key="4">
    <source>
        <dbReference type="ARBA" id="ARBA00022574"/>
    </source>
</evidence>
<dbReference type="GO" id="GO:0032040">
    <property type="term" value="C:small-subunit processome"/>
    <property type="evidence" value="ECO:0007669"/>
    <property type="project" value="InterPro"/>
</dbReference>
<dbReference type="SMART" id="SM00320">
    <property type="entry name" value="WD40"/>
    <property type="match status" value="5"/>
</dbReference>
<comment type="caution">
    <text evidence="9">The sequence shown here is derived from an EMBL/GenBank/DDBJ whole genome shotgun (WGS) entry which is preliminary data.</text>
</comment>
<dbReference type="Pfam" id="PF23769">
    <property type="entry name" value="Beta-prop_WDR75_2nd"/>
    <property type="match status" value="1"/>
</dbReference>
<evidence type="ECO:0000256" key="3">
    <source>
        <dbReference type="ARBA" id="ARBA00022552"/>
    </source>
</evidence>
<reference evidence="9 10" key="1">
    <citation type="submission" date="2015-04" db="EMBL/GenBank/DDBJ databases">
        <title>Lasius niger genome sequencing.</title>
        <authorList>
            <person name="Konorov E.A."/>
            <person name="Nikitin M.A."/>
            <person name="Kirill M.V."/>
            <person name="Chang P."/>
        </authorList>
    </citation>
    <scope>NUCLEOTIDE SEQUENCE [LARGE SCALE GENOMIC DNA]</scope>
    <source>
        <tissue evidence="9">Whole</tissue>
    </source>
</reference>
<dbReference type="AlphaFoldDB" id="A0A0J7N8C4"/>
<dbReference type="PANTHER" id="PTHR44215:SF1">
    <property type="entry name" value="WD REPEAT-CONTAINING PROTEIN 75"/>
    <property type="match status" value="1"/>
</dbReference>
<dbReference type="GO" id="GO:0045943">
    <property type="term" value="P:positive regulation of transcription by RNA polymerase I"/>
    <property type="evidence" value="ECO:0007669"/>
    <property type="project" value="InterPro"/>
</dbReference>
<dbReference type="Proteomes" id="UP000036403">
    <property type="component" value="Unassembled WGS sequence"/>
</dbReference>
<keyword evidence="3" id="KW-0698">rRNA processing</keyword>
<dbReference type="GO" id="GO:0003723">
    <property type="term" value="F:RNA binding"/>
    <property type="evidence" value="ECO:0007669"/>
    <property type="project" value="InterPro"/>
</dbReference>
<keyword evidence="10" id="KW-1185">Reference proteome</keyword>
<accession>A0A0J7N8C4</accession>
<dbReference type="EMBL" id="LBMM01008426">
    <property type="protein sequence ID" value="KMQ88890.1"/>
    <property type="molecule type" value="Genomic_DNA"/>
</dbReference>
<organism evidence="9 10">
    <name type="scientific">Lasius niger</name>
    <name type="common">Black garden ant</name>
    <dbReference type="NCBI Taxonomy" id="67767"/>
    <lineage>
        <taxon>Eukaryota</taxon>
        <taxon>Metazoa</taxon>
        <taxon>Ecdysozoa</taxon>
        <taxon>Arthropoda</taxon>
        <taxon>Hexapoda</taxon>
        <taxon>Insecta</taxon>
        <taxon>Pterygota</taxon>
        <taxon>Neoptera</taxon>
        <taxon>Endopterygota</taxon>
        <taxon>Hymenoptera</taxon>
        <taxon>Apocrita</taxon>
        <taxon>Aculeata</taxon>
        <taxon>Formicoidea</taxon>
        <taxon>Formicidae</taxon>
        <taxon>Formicinae</taxon>
        <taxon>Lasius</taxon>
        <taxon>Lasius</taxon>
    </lineage>
</organism>
<evidence type="ECO:0000256" key="6">
    <source>
        <dbReference type="ARBA" id="ARBA00023163"/>
    </source>
</evidence>
<dbReference type="OrthoDB" id="4096at2759"/>
<dbReference type="InterPro" id="IPR053826">
    <property type="entry name" value="WDR75"/>
</dbReference>
<sequence length="546" mass="61249">MEFVHSDLDDLIVKRKGGGSIIDQRPLFSSNGDTNSQEYYIDIIGNHGENLIALLHDADLHILNPARNLVDKLHKTGKTGRLPTCIAGHPEEECVATGDSTGRVVVWRNLFQARPYTAVFHWHTLPVTEIAFSKSGGHMYTGGGECVLVKWTLANPQHKSFLPRLPAPIKHLTIAPDNLYVAVSTLDNERDVIIVNTEVTKIALNHDGTWMATVEERNDKISSIEVRLKFWIYDVKKQIFILNTSIELPHENGVNALHFQPNTTFDDGEWLAVTTGKDNKFKLWNLGKSSTVEREIKHWYCYGVGDYRNLATTDAGFSMDGSLLAIGFYSTLTIWIPETCELKSSLTHSQYNHPIIRIEFGKHEACHLVVVASQQHITVWNILTLAITWSVPLNVVSLTYDPKSMYMAAFTSDNSLYVFTPQNATPVYKKMCLIESTSFILAATFVPHLQEKRNPSFGQWQRKSQLFFLDSNQELLTLEPESEAAISLEILSNKGIIPLTAFSNFIATQTSSSKEQIIAQVHEHLGTSAKGMTEEIAIKISLNKLL</sequence>
<comment type="subcellular location">
    <subcellularLocation>
        <location evidence="1">Nucleus</location>
        <location evidence="1">Nucleolus</location>
    </subcellularLocation>
</comment>
<proteinExistence type="predicted"/>
<dbReference type="InterPro" id="IPR015943">
    <property type="entry name" value="WD40/YVTN_repeat-like_dom_sf"/>
</dbReference>
<protein>
    <submittedName>
        <fullName evidence="9">Wd repeat-containing protein 75-like protein</fullName>
    </submittedName>
</protein>
<evidence type="ECO:0000256" key="7">
    <source>
        <dbReference type="ARBA" id="ARBA00023242"/>
    </source>
</evidence>
<dbReference type="PaxDb" id="67767-A0A0J7N8C4"/>
<dbReference type="GO" id="GO:2000234">
    <property type="term" value="P:positive regulation of rRNA processing"/>
    <property type="evidence" value="ECO:0007669"/>
    <property type="project" value="TreeGrafter"/>
</dbReference>
<evidence type="ECO:0000259" key="8">
    <source>
        <dbReference type="Pfam" id="PF23769"/>
    </source>
</evidence>
<keyword evidence="7" id="KW-0539">Nucleus</keyword>
<keyword evidence="2" id="KW-0690">Ribosome biogenesis</keyword>
<dbReference type="Pfam" id="PF23869">
    <property type="entry name" value="Beta-prop_WDR75_1st"/>
    <property type="match status" value="1"/>
</dbReference>
<dbReference type="InterPro" id="IPR001680">
    <property type="entry name" value="WD40_rpt"/>
</dbReference>
<keyword evidence="6" id="KW-0804">Transcription</keyword>
<feature type="domain" description="WD repeat-containing protein 75 second beta-propeller" evidence="8">
    <location>
        <begin position="195"/>
        <end position="472"/>
    </location>
</feature>
<evidence type="ECO:0000256" key="1">
    <source>
        <dbReference type="ARBA" id="ARBA00004604"/>
    </source>
</evidence>
<dbReference type="InterPro" id="IPR057644">
    <property type="entry name" value="Beta-prop_WDR75_2nd"/>
</dbReference>
<keyword evidence="5" id="KW-0677">Repeat</keyword>
<dbReference type="SUPFAM" id="SSF50998">
    <property type="entry name" value="Quinoprotein alcohol dehydrogenase-like"/>
    <property type="match status" value="1"/>
</dbReference>
<name>A0A0J7N8C4_LASNI</name>
<dbReference type="STRING" id="67767.A0A0J7N8C4"/>
<dbReference type="PANTHER" id="PTHR44215">
    <property type="entry name" value="WD REPEAT-CONTAINING PROTEIN 75"/>
    <property type="match status" value="1"/>
</dbReference>
<evidence type="ECO:0000256" key="2">
    <source>
        <dbReference type="ARBA" id="ARBA00022517"/>
    </source>
</evidence>
<evidence type="ECO:0000256" key="5">
    <source>
        <dbReference type="ARBA" id="ARBA00022737"/>
    </source>
</evidence>
<keyword evidence="4" id="KW-0853">WD repeat</keyword>
<evidence type="ECO:0000313" key="9">
    <source>
        <dbReference type="EMBL" id="KMQ88890.1"/>
    </source>
</evidence>